<accession>A0AAN7D9P2</accession>
<organism evidence="1 2">
    <name type="scientific">Mucor velutinosus</name>
    <dbReference type="NCBI Taxonomy" id="708070"/>
    <lineage>
        <taxon>Eukaryota</taxon>
        <taxon>Fungi</taxon>
        <taxon>Fungi incertae sedis</taxon>
        <taxon>Mucoromycota</taxon>
        <taxon>Mucoromycotina</taxon>
        <taxon>Mucoromycetes</taxon>
        <taxon>Mucorales</taxon>
        <taxon>Mucorineae</taxon>
        <taxon>Mucoraceae</taxon>
        <taxon>Mucor</taxon>
    </lineage>
</organism>
<reference evidence="1 2" key="1">
    <citation type="submission" date="2022-11" db="EMBL/GenBank/DDBJ databases">
        <title>Mucor velutinosus strain NIH1002 WGS.</title>
        <authorList>
            <person name="Subramanian P."/>
            <person name="Mullikin J.C."/>
            <person name="Segre J.A."/>
            <person name="Zelazny A.M."/>
        </authorList>
    </citation>
    <scope>NUCLEOTIDE SEQUENCE [LARGE SCALE GENOMIC DNA]</scope>
    <source>
        <strain evidence="1 2">NIH1002</strain>
    </source>
</reference>
<dbReference type="EMBL" id="JASEJX010000016">
    <property type="protein sequence ID" value="KAK4513348.1"/>
    <property type="molecule type" value="Genomic_DNA"/>
</dbReference>
<gene>
    <name evidence="1" type="ORF">ATC70_005342</name>
</gene>
<proteinExistence type="predicted"/>
<dbReference type="GeneID" id="89949028"/>
<evidence type="ECO:0000313" key="1">
    <source>
        <dbReference type="EMBL" id="KAK4513348.1"/>
    </source>
</evidence>
<comment type="caution">
    <text evidence="1">The sequence shown here is derived from an EMBL/GenBank/DDBJ whole genome shotgun (WGS) entry which is preliminary data.</text>
</comment>
<name>A0AAN7D9P2_9FUNG</name>
<keyword evidence="2" id="KW-1185">Reference proteome</keyword>
<evidence type="ECO:0000313" key="2">
    <source>
        <dbReference type="Proteomes" id="UP001304243"/>
    </source>
</evidence>
<dbReference type="Proteomes" id="UP001304243">
    <property type="component" value="Unassembled WGS sequence"/>
</dbReference>
<protein>
    <submittedName>
        <fullName evidence="1">Uncharacterized protein</fullName>
    </submittedName>
</protein>
<dbReference type="AlphaFoldDB" id="A0AAN7D9P2"/>
<dbReference type="RefSeq" id="XP_064680014.1">
    <property type="nucleotide sequence ID" value="XM_064824637.1"/>
</dbReference>
<sequence length="345" mass="39211">MRNFIFTKAQLLSLRSLGPSFINIRIFPKLSFRTLQQPRHHGGHQVLDPIVRQEALQWRWICPLILVACHSPLLPTYTTPSTSALQYTLQQYFNSTTFSDYFYYLLFPAAGQAIWLQHRPSPTQAFLNTLTNVITAMDRIPCSFTTCHLDSHTRLSLPFLEIILYTLPSTHPHFSSFTAPDHLFNRHPGVQELLAIIDVLTYDAVDLQVIRVGKWSVFELACYLRASRRVATSPIICPFIRRLLKPAIPPPPRVPLIVYNTINTWLSPTSPASTFGYSHHLNSAPFGNQPSPFNLILYDIASYIAKSHPELPSIISFLPFTPPLHVHYALPNARRIFNTSSLLAL</sequence>